<dbReference type="InterPro" id="IPR015884">
    <property type="entry name" value="Malic_enzyme_CS"/>
</dbReference>
<dbReference type="GO" id="GO:0046872">
    <property type="term" value="F:metal ion binding"/>
    <property type="evidence" value="ECO:0007669"/>
    <property type="project" value="UniProtKB-KW"/>
</dbReference>
<organism evidence="11 12">
    <name type="scientific">Nitrosomonas europaea (strain ATCC 19718 / CIP 103999 / KCTC 2705 / NBRC 14298)</name>
    <dbReference type="NCBI Taxonomy" id="228410"/>
    <lineage>
        <taxon>Bacteria</taxon>
        <taxon>Pseudomonadati</taxon>
        <taxon>Pseudomonadota</taxon>
        <taxon>Betaproteobacteria</taxon>
        <taxon>Nitrosomonadales</taxon>
        <taxon>Nitrosomonadaceae</taxon>
        <taxon>Nitrosomonas</taxon>
    </lineage>
</organism>
<feature type="binding site" evidence="7">
    <location>
        <position position="280"/>
    </location>
    <ligand>
        <name>a divalent metal cation</name>
        <dbReference type="ChEBI" id="CHEBI:60240"/>
    </ligand>
</feature>
<dbReference type="SMART" id="SM01274">
    <property type="entry name" value="malic"/>
    <property type="match status" value="1"/>
</dbReference>
<comment type="cofactor">
    <cofactor evidence="1">
        <name>Mn(2+)</name>
        <dbReference type="ChEBI" id="CHEBI:29035"/>
    </cofactor>
</comment>
<evidence type="ECO:0000313" key="11">
    <source>
        <dbReference type="EMBL" id="CAD84349.1"/>
    </source>
</evidence>
<dbReference type="HOGENOM" id="CLU_011405_5_2_4"/>
<dbReference type="Gene3D" id="3.40.50.10380">
    <property type="entry name" value="Malic enzyme, N-terminal domain"/>
    <property type="match status" value="1"/>
</dbReference>
<dbReference type="InterPro" id="IPR046346">
    <property type="entry name" value="Aminoacid_DH-like_N_sf"/>
</dbReference>
<evidence type="ECO:0000259" key="10">
    <source>
        <dbReference type="SMART" id="SM01274"/>
    </source>
</evidence>
<accession>Q82X57</accession>
<dbReference type="SUPFAM" id="SSF53223">
    <property type="entry name" value="Aminoacid dehydrogenase-like, N-terminal domain"/>
    <property type="match status" value="1"/>
</dbReference>
<feature type="active site" description="Proton donor" evidence="5">
    <location>
        <position position="137"/>
    </location>
</feature>
<comment type="similarity">
    <text evidence="2 8">Belongs to the malic enzymes family.</text>
</comment>
<dbReference type="PROSITE" id="PS00331">
    <property type="entry name" value="MALIC_ENZYMES"/>
    <property type="match status" value="1"/>
</dbReference>
<evidence type="ECO:0000256" key="3">
    <source>
        <dbReference type="ARBA" id="ARBA00022723"/>
    </source>
</evidence>
<dbReference type="Pfam" id="PF00390">
    <property type="entry name" value="malic"/>
    <property type="match status" value="1"/>
</dbReference>
<feature type="binding site" evidence="7">
    <location>
        <position position="303"/>
    </location>
    <ligand>
        <name>a divalent metal cation</name>
        <dbReference type="ChEBI" id="CHEBI:60240"/>
    </ligand>
</feature>
<dbReference type="SMART" id="SM00919">
    <property type="entry name" value="Malic_M"/>
    <property type="match status" value="1"/>
</dbReference>
<keyword evidence="4" id="KW-0560">Oxidoreductase</keyword>
<dbReference type="AlphaFoldDB" id="Q82X57"/>
<evidence type="ECO:0000256" key="6">
    <source>
        <dbReference type="PIRSR" id="PIRSR000106-2"/>
    </source>
</evidence>
<dbReference type="PIRSF" id="PIRSF000106">
    <property type="entry name" value="ME"/>
    <property type="match status" value="1"/>
</dbReference>
<dbReference type="Proteomes" id="UP000001416">
    <property type="component" value="Chromosome"/>
</dbReference>
<dbReference type="PANTHER" id="PTHR23406">
    <property type="entry name" value="MALIC ENZYME-RELATED"/>
    <property type="match status" value="1"/>
</dbReference>
<sequence>MICSICLNGCQPVLRLKSRPDEVWREAGNRKSNIDINSLAGEYKMKPLRGKALLNDPVQNKSTAFTREERERYGLQGLLPYSVTDIGKQQQRVLANLRSKNSNIEKYGYLNDLLERNQRLFYRTLIDYIGEIMPLVYTPTVGEACMKFTQIFRKPQGFYITPEDRGKILPLFENWPENDVRIIVVTDGERILGLGDLGANGMGIPIGKMALYVACAGIRPEYCMPVMLDVGTSNQILREDPLYLGYPRPRLTGQDYLSLVEEFVAAVQNKFPQALIQFEDFSSQNAFRLLDRYAGSVRCFNDDIQGTAAVTLAGIYASCRITHKPFVDLKIMLLGTGSAATGVAELLLSAFMMAGLSEAEARSRISFVDRQGLVVTVREEIKPRVRSFASEHAAMDFVGAITAIRPDVLIGATGTAGAFDEIAIRQMARCQEHPVIIALSNPTSHTECTADQAYRWSDGRAVFASGSPFAPVTLDGRTRYPAQGNNVYIYPGIGLGMVASHARLVVEHMFLATAEELANCVLPEEIERGSIYPEIARVRDVSQKIAVKVCQVARQEGLAGVDLPDDLETYVYTLMYEPGY</sequence>
<feature type="binding site" evidence="6">
    <location>
        <position position="485"/>
    </location>
    <ligand>
        <name>(S)-malate</name>
        <dbReference type="ChEBI" id="CHEBI:15589"/>
    </ligand>
</feature>
<evidence type="ECO:0000256" key="8">
    <source>
        <dbReference type="RuleBase" id="RU003427"/>
    </source>
</evidence>
<evidence type="ECO:0000256" key="1">
    <source>
        <dbReference type="ARBA" id="ARBA00001936"/>
    </source>
</evidence>
<dbReference type="GO" id="GO:0006108">
    <property type="term" value="P:malate metabolic process"/>
    <property type="evidence" value="ECO:0007669"/>
    <property type="project" value="TreeGrafter"/>
</dbReference>
<dbReference type="PRINTS" id="PR00072">
    <property type="entry name" value="MALOXRDTASE"/>
</dbReference>
<evidence type="ECO:0000256" key="4">
    <source>
        <dbReference type="ARBA" id="ARBA00023002"/>
    </source>
</evidence>
<reference evidence="11 12" key="1">
    <citation type="journal article" date="2003" name="J. Bacteriol.">
        <title>Complete genome sequence of the ammonia-oxidizing bacterium and obligate chemolithoautotroph Nitrosomonas europaea.</title>
        <authorList>
            <person name="Chain P."/>
            <person name="Lamerdin J."/>
            <person name="Larimer F."/>
            <person name="Regala W."/>
            <person name="Land M."/>
            <person name="Hauser L."/>
            <person name="Hooper A."/>
            <person name="Klotz M."/>
            <person name="Norton J."/>
            <person name="Sayavedra-Soto L."/>
            <person name="Arciero D."/>
            <person name="Hommes N."/>
            <person name="Whittaker M."/>
            <person name="Arp D."/>
        </authorList>
    </citation>
    <scope>NUCLEOTIDE SEQUENCE [LARGE SCALE GENOMIC DNA]</scope>
    <source>
        <strain evidence="12">ATCC 19718 / CIP 103999 / KCTC 2705 / NBRC 14298</strain>
    </source>
</reference>
<dbReference type="KEGG" id="neu:NE0438"/>
<evidence type="ECO:0000256" key="7">
    <source>
        <dbReference type="PIRSR" id="PIRSR000106-3"/>
    </source>
</evidence>
<protein>
    <submittedName>
        <fullName evidence="11">Putative malate oxidoreductase (Malic enzyme)</fullName>
    </submittedName>
</protein>
<dbReference type="PhylomeDB" id="Q82X57"/>
<gene>
    <name evidence="11" type="ordered locus">NE0438</name>
</gene>
<comment type="cofactor">
    <cofactor evidence="7">
        <name>Mg(2+)</name>
        <dbReference type="ChEBI" id="CHEBI:18420"/>
    </cofactor>
    <cofactor evidence="7">
        <name>Mn(2+)</name>
        <dbReference type="ChEBI" id="CHEBI:29035"/>
    </cofactor>
    <text evidence="7">Divalent metal cations. Prefers magnesium or manganese.</text>
</comment>
<dbReference type="eggNOG" id="COG0281">
    <property type="taxonomic scope" value="Bacteria"/>
</dbReference>
<keyword evidence="12" id="KW-1185">Reference proteome</keyword>
<feature type="active site" description="Proton acceptor" evidence="5">
    <location>
        <position position="208"/>
    </location>
</feature>
<dbReference type="Pfam" id="PF03949">
    <property type="entry name" value="Malic_M"/>
    <property type="match status" value="1"/>
</dbReference>
<dbReference type="InterPro" id="IPR012302">
    <property type="entry name" value="Malic_NAD-bd"/>
</dbReference>
<keyword evidence="3 7" id="KW-0479">Metal-binding</keyword>
<dbReference type="CDD" id="cd05312">
    <property type="entry name" value="NAD_bind_1_malic_enz"/>
    <property type="match status" value="1"/>
</dbReference>
<dbReference type="PANTHER" id="PTHR23406:SF90">
    <property type="entry name" value="MALIC ENZYME-RELATED"/>
    <property type="match status" value="1"/>
</dbReference>
<feature type="domain" description="Malic enzyme NAD-binding" evidence="9">
    <location>
        <begin position="304"/>
        <end position="554"/>
    </location>
</feature>
<dbReference type="NCBIfam" id="NF010052">
    <property type="entry name" value="PRK13529.1"/>
    <property type="match status" value="1"/>
</dbReference>
<evidence type="ECO:0000313" key="12">
    <source>
        <dbReference type="Proteomes" id="UP000001416"/>
    </source>
</evidence>
<dbReference type="GO" id="GO:0051287">
    <property type="term" value="F:NAD binding"/>
    <property type="evidence" value="ECO:0007669"/>
    <property type="project" value="InterPro"/>
</dbReference>
<evidence type="ECO:0000259" key="9">
    <source>
        <dbReference type="SMART" id="SM00919"/>
    </source>
</evidence>
<dbReference type="EMBL" id="AL954747">
    <property type="protein sequence ID" value="CAD84349.1"/>
    <property type="molecule type" value="Genomic_DNA"/>
</dbReference>
<dbReference type="Gene3D" id="3.40.50.720">
    <property type="entry name" value="NAD(P)-binding Rossmann-like Domain"/>
    <property type="match status" value="1"/>
</dbReference>
<proteinExistence type="inferred from homology"/>
<dbReference type="InterPro" id="IPR012301">
    <property type="entry name" value="Malic_N_dom"/>
</dbReference>
<feature type="domain" description="Malic enzyme N-terminal" evidence="10">
    <location>
        <begin position="114"/>
        <end position="294"/>
    </location>
</feature>
<feature type="binding site" evidence="7">
    <location>
        <position position="279"/>
    </location>
    <ligand>
        <name>a divalent metal cation</name>
        <dbReference type="ChEBI" id="CHEBI:60240"/>
    </ligand>
</feature>
<name>Q82X57_NITEU</name>
<dbReference type="STRING" id="228410.NE0438"/>
<evidence type="ECO:0000256" key="2">
    <source>
        <dbReference type="ARBA" id="ARBA00008785"/>
    </source>
</evidence>
<dbReference type="InterPro" id="IPR037062">
    <property type="entry name" value="Malic_N_dom_sf"/>
</dbReference>
<dbReference type="SUPFAM" id="SSF51735">
    <property type="entry name" value="NAD(P)-binding Rossmann-fold domains"/>
    <property type="match status" value="1"/>
</dbReference>
<feature type="binding site" evidence="6">
    <location>
        <position position="190"/>
    </location>
    <ligand>
        <name>(S)-malate</name>
        <dbReference type="ChEBI" id="CHEBI:15589"/>
    </ligand>
</feature>
<feature type="binding site" evidence="6">
    <location>
        <position position="441"/>
    </location>
    <ligand>
        <name>(S)-malate</name>
        <dbReference type="ChEBI" id="CHEBI:15589"/>
    </ligand>
</feature>
<dbReference type="GO" id="GO:0004473">
    <property type="term" value="F:malate dehydrogenase (decarboxylating) (NADP+) activity"/>
    <property type="evidence" value="ECO:0007669"/>
    <property type="project" value="TreeGrafter"/>
</dbReference>
<evidence type="ECO:0000256" key="5">
    <source>
        <dbReference type="PIRSR" id="PIRSR000106-1"/>
    </source>
</evidence>
<dbReference type="InterPro" id="IPR036291">
    <property type="entry name" value="NAD(P)-bd_dom_sf"/>
</dbReference>
<dbReference type="InterPro" id="IPR001891">
    <property type="entry name" value="Malic_OxRdtase"/>
</dbReference>